<keyword evidence="2" id="KW-1185">Reference proteome</keyword>
<dbReference type="RefSeq" id="WP_087629473.1">
    <property type="nucleotide sequence ID" value="NZ_FCNZ02000004.1"/>
</dbReference>
<organism evidence="1 2">
    <name type="scientific">Caballeronia telluris</name>
    <dbReference type="NCBI Taxonomy" id="326475"/>
    <lineage>
        <taxon>Bacteria</taxon>
        <taxon>Pseudomonadati</taxon>
        <taxon>Pseudomonadota</taxon>
        <taxon>Betaproteobacteria</taxon>
        <taxon>Burkholderiales</taxon>
        <taxon>Burkholderiaceae</taxon>
        <taxon>Caballeronia</taxon>
    </lineage>
</organism>
<evidence type="ECO:0008006" key="3">
    <source>
        <dbReference type="Google" id="ProtNLM"/>
    </source>
</evidence>
<dbReference type="Pfam" id="PF11811">
    <property type="entry name" value="DUF3331"/>
    <property type="match status" value="1"/>
</dbReference>
<dbReference type="InterPro" id="IPR021769">
    <property type="entry name" value="DUF3331"/>
</dbReference>
<evidence type="ECO:0000313" key="1">
    <source>
        <dbReference type="EMBL" id="SAL24001.1"/>
    </source>
</evidence>
<gene>
    <name evidence="1" type="ORF">AWB66_01311</name>
</gene>
<dbReference type="Proteomes" id="UP000054717">
    <property type="component" value="Unassembled WGS sequence"/>
</dbReference>
<sequence length="135" mass="14854">MQPNANFIDPWMQTIGLLSLLSSASGAGSRRAAASEGRQPACRPQVATRLEGVQVRLIDRPSRSTATIEWRDPRHCCYGDQLWRTSRAHVAGVCAMSGRPIRPGDAIYRPRACRPMPINSDAMILRSVLEEAPTL</sequence>
<reference evidence="1" key="1">
    <citation type="submission" date="2016-01" db="EMBL/GenBank/DDBJ databases">
        <authorList>
            <person name="Peeters Charlotte."/>
        </authorList>
    </citation>
    <scope>NUCLEOTIDE SEQUENCE</scope>
    <source>
        <strain evidence="1">LMG 22936</strain>
    </source>
</reference>
<evidence type="ECO:0000313" key="2">
    <source>
        <dbReference type="Proteomes" id="UP000054717"/>
    </source>
</evidence>
<protein>
    <recommendedName>
        <fullName evidence="3">Ribosomal protein S14</fullName>
    </recommendedName>
</protein>
<comment type="caution">
    <text evidence="1">The sequence shown here is derived from an EMBL/GenBank/DDBJ whole genome shotgun (WGS) entry which is preliminary data.</text>
</comment>
<accession>A0A158FWL5</accession>
<dbReference type="STRING" id="326475.AWB66_01311"/>
<dbReference type="AlphaFoldDB" id="A0A158FWL5"/>
<proteinExistence type="predicted"/>
<dbReference type="EMBL" id="FCNZ02000004">
    <property type="protein sequence ID" value="SAL24001.1"/>
    <property type="molecule type" value="Genomic_DNA"/>
</dbReference>
<name>A0A158FWL5_9BURK</name>